<dbReference type="InterPro" id="IPR050832">
    <property type="entry name" value="Bact_Acetyltransf"/>
</dbReference>
<dbReference type="EMBL" id="JBFNQN010000003">
    <property type="protein sequence ID" value="MEW9264252.1"/>
    <property type="molecule type" value="Genomic_DNA"/>
</dbReference>
<sequence length="325" mass="35392">MEEPSVVLRPAEPADLSRVQDVERAAGEAFRDLGMTAVADDDPPALDVLAAHRAAGRAWVAVEEGTGAVVGYLLLTVEPVDGNGHVEQVSVHPGHARRGIGRRLLELAADVTREDGRPALTLTTFADVPWNAPYYRRLGFRDVADPGPQLRALRVHEAELGLDAWPRLCLALDLTGPTGVVLRDMRWWDVADVHALESDLFGRGAWSVEAFWGELAQPNRRFLVAEDAGRVVGYGGIVVAGADADVQTIGVARDQQGRGTGRALLRELRTSAVDAGATHLLLEVRADNEPAQHLYRSEGFEQIARRARYYQPDDVDALVLRARIS</sequence>
<accession>A0ABV3P4T5</accession>
<comment type="caution">
    <text evidence="4">The sequence shown here is derived from an EMBL/GenBank/DDBJ whole genome shotgun (WGS) entry which is preliminary data.</text>
</comment>
<dbReference type="CDD" id="cd04301">
    <property type="entry name" value="NAT_SF"/>
    <property type="match status" value="2"/>
</dbReference>
<dbReference type="GO" id="GO:0008999">
    <property type="term" value="F:protein-N-terminal-alanine acetyltransferase activity"/>
    <property type="evidence" value="ECO:0007669"/>
    <property type="project" value="UniProtKB-EC"/>
</dbReference>
<dbReference type="NCBIfam" id="TIGR01575">
    <property type="entry name" value="rimI"/>
    <property type="match status" value="1"/>
</dbReference>
<keyword evidence="4" id="KW-0689">Ribosomal protein</keyword>
<keyword evidence="4" id="KW-0687">Ribonucleoprotein</keyword>
<dbReference type="PANTHER" id="PTHR43877">
    <property type="entry name" value="AMINOALKYLPHOSPHONATE N-ACETYLTRANSFERASE-RELATED-RELATED"/>
    <property type="match status" value="1"/>
</dbReference>
<evidence type="ECO:0000256" key="2">
    <source>
        <dbReference type="ARBA" id="ARBA00023315"/>
    </source>
</evidence>
<dbReference type="RefSeq" id="WP_367636872.1">
    <property type="nucleotide sequence ID" value="NZ_JBFNQN010000003.1"/>
</dbReference>
<evidence type="ECO:0000313" key="4">
    <source>
        <dbReference type="EMBL" id="MEW9264252.1"/>
    </source>
</evidence>
<keyword evidence="1 4" id="KW-0808">Transferase</keyword>
<feature type="domain" description="N-acetyltransferase" evidence="3">
    <location>
        <begin position="180"/>
        <end position="325"/>
    </location>
</feature>
<dbReference type="Gene3D" id="3.40.630.30">
    <property type="match status" value="2"/>
</dbReference>
<organism evidence="4 5">
    <name type="scientific">Kineococcus endophyticus</name>
    <dbReference type="NCBI Taxonomy" id="1181883"/>
    <lineage>
        <taxon>Bacteria</taxon>
        <taxon>Bacillati</taxon>
        <taxon>Actinomycetota</taxon>
        <taxon>Actinomycetes</taxon>
        <taxon>Kineosporiales</taxon>
        <taxon>Kineosporiaceae</taxon>
        <taxon>Kineococcus</taxon>
    </lineage>
</organism>
<evidence type="ECO:0000313" key="5">
    <source>
        <dbReference type="Proteomes" id="UP001555826"/>
    </source>
</evidence>
<evidence type="ECO:0000259" key="3">
    <source>
        <dbReference type="PROSITE" id="PS51186"/>
    </source>
</evidence>
<keyword evidence="5" id="KW-1185">Reference proteome</keyword>
<dbReference type="InterPro" id="IPR000182">
    <property type="entry name" value="GNAT_dom"/>
</dbReference>
<keyword evidence="2 4" id="KW-0012">Acyltransferase</keyword>
<dbReference type="InterPro" id="IPR016181">
    <property type="entry name" value="Acyl_CoA_acyltransferase"/>
</dbReference>
<dbReference type="EC" id="2.3.1.266" evidence="4"/>
<name>A0ABV3P4T5_9ACTN</name>
<dbReference type="PROSITE" id="PS51186">
    <property type="entry name" value="GNAT"/>
    <property type="match status" value="2"/>
</dbReference>
<protein>
    <submittedName>
        <fullName evidence="4">Ribosomal protein S18-alanine N-acetyltransferase</fullName>
        <ecNumber evidence="4">2.3.1.266</ecNumber>
    </submittedName>
</protein>
<dbReference type="GO" id="GO:0005840">
    <property type="term" value="C:ribosome"/>
    <property type="evidence" value="ECO:0007669"/>
    <property type="project" value="UniProtKB-KW"/>
</dbReference>
<dbReference type="SUPFAM" id="SSF55729">
    <property type="entry name" value="Acyl-CoA N-acyltransferases (Nat)"/>
    <property type="match status" value="2"/>
</dbReference>
<evidence type="ECO:0000256" key="1">
    <source>
        <dbReference type="ARBA" id="ARBA00022679"/>
    </source>
</evidence>
<dbReference type="Pfam" id="PF00583">
    <property type="entry name" value="Acetyltransf_1"/>
    <property type="match status" value="2"/>
</dbReference>
<gene>
    <name evidence="4" type="primary">rimI</name>
    <name evidence="4" type="ORF">AB1207_05810</name>
</gene>
<reference evidence="4 5" key="1">
    <citation type="submission" date="2024-07" db="EMBL/GenBank/DDBJ databases">
        <authorList>
            <person name="Thanompreechachai J."/>
            <person name="Duangmal K."/>
        </authorList>
    </citation>
    <scope>NUCLEOTIDE SEQUENCE [LARGE SCALE GENOMIC DNA]</scope>
    <source>
        <strain evidence="4 5">KCTC 19886</strain>
    </source>
</reference>
<proteinExistence type="predicted"/>
<feature type="domain" description="N-acetyltransferase" evidence="3">
    <location>
        <begin position="6"/>
        <end position="165"/>
    </location>
</feature>
<dbReference type="Proteomes" id="UP001555826">
    <property type="component" value="Unassembled WGS sequence"/>
</dbReference>
<dbReference type="InterPro" id="IPR006464">
    <property type="entry name" value="AcTrfase_RimI/Ard1"/>
</dbReference>